<dbReference type="Gene3D" id="2.60.120.200">
    <property type="match status" value="1"/>
</dbReference>
<proteinExistence type="predicted"/>
<dbReference type="Pfam" id="PF26628">
    <property type="entry name" value="DUF8202"/>
    <property type="match status" value="1"/>
</dbReference>
<dbReference type="RefSeq" id="WP_386781735.1">
    <property type="nucleotide sequence ID" value="NZ_JBHTIC010000006.1"/>
</dbReference>
<comment type="caution">
    <text evidence="10">The sequence shown here is derived from an EMBL/GenBank/DDBJ whole genome shotgun (WGS) entry which is preliminary data.</text>
</comment>
<keyword evidence="4" id="KW-0732">Signal</keyword>
<evidence type="ECO:0000313" key="11">
    <source>
        <dbReference type="Proteomes" id="UP001597032"/>
    </source>
</evidence>
<dbReference type="InterPro" id="IPR053879">
    <property type="entry name" value="HYDIN_VesB_CFA65-like_Ig"/>
</dbReference>
<evidence type="ECO:0000259" key="8">
    <source>
        <dbReference type="Pfam" id="PF22544"/>
    </source>
</evidence>
<comment type="subcellular location">
    <subcellularLocation>
        <location evidence="1">Cell projection</location>
        <location evidence="1">Cilium</location>
    </subcellularLocation>
    <subcellularLocation>
        <location evidence="2">Cytoplasm</location>
    </subcellularLocation>
</comment>
<sequence length="1580" mass="173981">MCFNTPDFKKIFFFNIIFLFSFYGFSQGILQVKGNGQIINRGSINPKLTNYTDFGEVNGSKIYSFELKNIASKKGNKNLKKINVTITGSSDFSIIQNASGNIKSGGKQNIKIKFTPSSSGIKKATITITYNNGKYSSYSFDIQGMSSNKEPEIDVTDNFDNQIEDNSTNSPLLTNNTDFGSIDVGTSVTVTFRIYNIGTNNSKLNVSNPVLIANTSGYFSSSSLASTKKINEGKFTTFTITFSPTSLGTFSAEVSISNDDADENPYTFTVRGTSVAPLTIGPGGVVTDLKLWLKANENVSTNSSNGVTLWGDNARGSDATVNTSGQEPTFRDDATYNVNFNPVIDFDNNSTSSSNSFDYTKLPQQYLEGALGYYSNEIFVVVIPDATVNSTFGVMDIFCSDSDTGNTENDASGIGFGAYSQRFNNEVISYAYGISSGFNDGFGVAQTGTANYTNAGIINTRNNTSTNNQELFYNAKNIANTTSDIVSFGNISNGKYWIGRSEGSTASLNGRIAEIITYSVRKNDTNLIQERNRIQSYLAIKYGITLGDNGVSQDYVDSNGTVIWDQSVNTGFNYDIAGIGRDDVSSLNQKQSKSINNNGIVAIGLGEVATTNNLNLGSFNTDRDYLVWGNNNGGFTTASQSSRTINLSGTATTFIPIARKWKITESQNDVPEVKVSIPSSILTNNVSLNSNEKYVLIVSDNNTFNANDIVDVIPLELKGLNFETWYDFDSTKYFTFGKATKVEQKSQIDFSTHEFLLGDESLELGGNFTVSAWIKSNGAAGSFISKGANGYNFKVNANNFIEIDWNGSTQITSINAIDNLWHYIVLTFNGGIANLYIDGILDKSVSGLPNPLVTNNKYSIGALYTDKNNIDSFKGSIDEVRIWSESLTVEEIRYIMNQEIEEFSSKVNGKVLPQSISKNDIISKSWASLQAYFNMNSFYGTVVEDVSNNDNFIRIKYLSKNKHVVKNQSAPLPYVSVNVNASTPLNWDDTSSWENGSNLMIPNVIGLDGKTKIDWNIVETRDHINSGNRSIKLLGLINSEDELSINTANKLEISHYLLINGVIDLDGESQLIQTTNSDFDLINSTGYLERDQQGVGNKFRYNDWSSPVISNVPPKKYAVASVLKDGTDEMNPIDIDFVGGYNGDNTTTPIQIANYWIYAYKNKTHDSYSSWEQIGSSGQLKAGEGFLMKGTANPGVLTEQNYVFVGKPNNGDISLHVSGTNDYLIGNPYPSAIDAYKFIDDNTASLGNNGTLYFWEHYGGDSHNLKDYQAGFATLTKLGGVKATAHPINNQSVPNGSKEPQQFIAVGQGFFVQGDSDGGNIVFKNSQRAFVTEEDPKNSIFMKGGISSKVNKEENLDKRLKIRLGFEATKIQHRQLLLTIDENTTNEVDWGYDAPIYEEFNDDMYWLINNKKFVIQGINTISAETEIPLGIKSNGGMVKIGVDALENTPDDFKVYIKDLNSGETYNITQNNFEIELAEGVYKDRFVVAFQPRLKTIQEISVNEGVLVFMNNSTSELQINKILDTEIQRVSLYNYLGQIVNTWNKNFNGRNNSFPVNVSSGAYIVKVYTSNGNIVKKIVIQ</sequence>
<dbReference type="InterPro" id="IPR026444">
    <property type="entry name" value="Secre_tail"/>
</dbReference>
<evidence type="ECO:0000256" key="7">
    <source>
        <dbReference type="SAM" id="Phobius"/>
    </source>
</evidence>
<evidence type="ECO:0000256" key="3">
    <source>
        <dbReference type="ARBA" id="ARBA00022490"/>
    </source>
</evidence>
<keyword evidence="6" id="KW-0966">Cell projection</keyword>
<feature type="domain" description="DUF8202" evidence="9">
    <location>
        <begin position="530"/>
        <end position="721"/>
    </location>
</feature>
<dbReference type="InterPro" id="IPR058515">
    <property type="entry name" value="DUF8202"/>
</dbReference>
<dbReference type="PROSITE" id="PS50194">
    <property type="entry name" value="FILAMIN_REPEAT"/>
    <property type="match status" value="1"/>
</dbReference>
<dbReference type="Pfam" id="PF22544">
    <property type="entry name" value="HYDIN_VesB_CFA65-like_Ig"/>
    <property type="match status" value="2"/>
</dbReference>
<evidence type="ECO:0000256" key="1">
    <source>
        <dbReference type="ARBA" id="ARBA00004138"/>
    </source>
</evidence>
<protein>
    <submittedName>
        <fullName evidence="10">LamG-like jellyroll fold domain-containing protein</fullName>
    </submittedName>
</protein>
<accession>A0ABW2Z457</accession>
<gene>
    <name evidence="10" type="ORF">ACFQZW_05840</name>
</gene>
<organism evidence="10 11">
    <name type="scientific">Lutibacter aestuarii</name>
    <dbReference type="NCBI Taxonomy" id="861111"/>
    <lineage>
        <taxon>Bacteria</taxon>
        <taxon>Pseudomonadati</taxon>
        <taxon>Bacteroidota</taxon>
        <taxon>Flavobacteriia</taxon>
        <taxon>Flavobacteriales</taxon>
        <taxon>Flavobacteriaceae</taxon>
        <taxon>Lutibacter</taxon>
    </lineage>
</organism>
<dbReference type="NCBIfam" id="TIGR04183">
    <property type="entry name" value="Por_Secre_tail"/>
    <property type="match status" value="1"/>
</dbReference>
<dbReference type="Pfam" id="PF13385">
    <property type="entry name" value="Laminin_G_3"/>
    <property type="match status" value="1"/>
</dbReference>
<dbReference type="Proteomes" id="UP001597032">
    <property type="component" value="Unassembled WGS sequence"/>
</dbReference>
<keyword evidence="7" id="KW-0812">Transmembrane</keyword>
<dbReference type="EMBL" id="JBHTIC010000006">
    <property type="protein sequence ID" value="MFD0761597.1"/>
    <property type="molecule type" value="Genomic_DNA"/>
</dbReference>
<keyword evidence="7" id="KW-0472">Membrane</keyword>
<feature type="domain" description="HYDIN/VesB/CFA65-like Ig-like" evidence="8">
    <location>
        <begin position="50"/>
        <end position="143"/>
    </location>
</feature>
<keyword evidence="3" id="KW-0963">Cytoplasm</keyword>
<evidence type="ECO:0000256" key="6">
    <source>
        <dbReference type="ARBA" id="ARBA00023273"/>
    </source>
</evidence>
<evidence type="ECO:0000256" key="2">
    <source>
        <dbReference type="ARBA" id="ARBA00004496"/>
    </source>
</evidence>
<feature type="domain" description="HYDIN/VesB/CFA65-like Ig-like" evidence="8">
    <location>
        <begin position="175"/>
        <end position="272"/>
    </location>
</feature>
<keyword evidence="7" id="KW-1133">Transmembrane helix</keyword>
<dbReference type="InterPro" id="IPR013783">
    <property type="entry name" value="Ig-like_fold"/>
</dbReference>
<name>A0ABW2Z457_9FLAO</name>
<dbReference type="NCBIfam" id="NF012200">
    <property type="entry name" value="choice_anch_D"/>
    <property type="match status" value="2"/>
</dbReference>
<keyword evidence="5" id="KW-0969">Cilium</keyword>
<evidence type="ECO:0000313" key="10">
    <source>
        <dbReference type="EMBL" id="MFD0761597.1"/>
    </source>
</evidence>
<evidence type="ECO:0000256" key="4">
    <source>
        <dbReference type="ARBA" id="ARBA00022729"/>
    </source>
</evidence>
<keyword evidence="11" id="KW-1185">Reference proteome</keyword>
<dbReference type="InterPro" id="IPR013320">
    <property type="entry name" value="ConA-like_dom_sf"/>
</dbReference>
<dbReference type="InterPro" id="IPR017868">
    <property type="entry name" value="Filamin/ABP280_repeat-like"/>
</dbReference>
<evidence type="ECO:0000256" key="5">
    <source>
        <dbReference type="ARBA" id="ARBA00023069"/>
    </source>
</evidence>
<dbReference type="Gene3D" id="2.60.40.10">
    <property type="entry name" value="Immunoglobulins"/>
    <property type="match status" value="2"/>
</dbReference>
<feature type="transmembrane region" description="Helical" evidence="7">
    <location>
        <begin position="12"/>
        <end position="30"/>
    </location>
</feature>
<dbReference type="SUPFAM" id="SSF49899">
    <property type="entry name" value="Concanavalin A-like lectins/glucanases"/>
    <property type="match status" value="1"/>
</dbReference>
<evidence type="ECO:0000259" key="9">
    <source>
        <dbReference type="Pfam" id="PF26628"/>
    </source>
</evidence>
<reference evidence="11" key="1">
    <citation type="journal article" date="2019" name="Int. J. Syst. Evol. Microbiol.">
        <title>The Global Catalogue of Microorganisms (GCM) 10K type strain sequencing project: providing services to taxonomists for standard genome sequencing and annotation.</title>
        <authorList>
            <consortium name="The Broad Institute Genomics Platform"/>
            <consortium name="The Broad Institute Genome Sequencing Center for Infectious Disease"/>
            <person name="Wu L."/>
            <person name="Ma J."/>
        </authorList>
    </citation>
    <scope>NUCLEOTIDE SEQUENCE [LARGE SCALE GENOMIC DNA]</scope>
    <source>
        <strain evidence="11">CCUG 60022</strain>
    </source>
</reference>